<gene>
    <name evidence="1" type="ordered locus">TKWG_07120</name>
</gene>
<keyword evidence="2" id="KW-1185">Reference proteome</keyword>
<dbReference type="AlphaFoldDB" id="I3UA19"/>
<protein>
    <submittedName>
        <fullName evidence="1">Uncharacterized protein</fullName>
    </submittedName>
</protein>
<reference evidence="1 2" key="1">
    <citation type="journal article" date="2011" name="J. Bacteriol.">
        <title>Whole-genome shotgun sequencing of the sulfur-oxidizing chemoautotroph Tetrathiobacter kashmirensis.</title>
        <authorList>
            <person name="Ghosh W."/>
            <person name="George A."/>
            <person name="Agarwal A."/>
            <person name="Raj P."/>
            <person name="Alam M."/>
            <person name="Pyne P."/>
            <person name="Das Gupta S.K."/>
        </authorList>
    </citation>
    <scope>NUCLEOTIDE SEQUENCE [LARGE SCALE GENOMIC DNA]</scope>
    <source>
        <strain evidence="1 2">WT001</strain>
    </source>
</reference>
<dbReference type="KEGG" id="aka:TKWG_07120"/>
<dbReference type="HOGENOM" id="CLU_2566204_0_0_4"/>
<organism evidence="1 2">
    <name type="scientific">Advenella kashmirensis (strain DSM 17095 / LMG 22695 / WT001)</name>
    <name type="common">Tetrathiobacter kashmirensis</name>
    <dbReference type="NCBI Taxonomy" id="1036672"/>
    <lineage>
        <taxon>Bacteria</taxon>
        <taxon>Pseudomonadati</taxon>
        <taxon>Pseudomonadota</taxon>
        <taxon>Betaproteobacteria</taxon>
        <taxon>Burkholderiales</taxon>
        <taxon>Alcaligenaceae</taxon>
    </lineage>
</organism>
<evidence type="ECO:0000313" key="1">
    <source>
        <dbReference type="EMBL" id="AFK61857.1"/>
    </source>
</evidence>
<name>I3UA19_ADVKW</name>
<dbReference type="Proteomes" id="UP000005267">
    <property type="component" value="Chromosome"/>
</dbReference>
<dbReference type="EMBL" id="CP003555">
    <property type="protein sequence ID" value="AFK61857.1"/>
    <property type="molecule type" value="Genomic_DNA"/>
</dbReference>
<proteinExistence type="predicted"/>
<reference evidence="2" key="2">
    <citation type="journal article" date="2013" name="PLoS ONE">
        <title>Genome implosion elicits host-confinement in Alcaligenaceae: evidence from the comparative genomics of Tetrathiobacter kashmirensis, a pathogen in the making.</title>
        <authorList>
            <person name="Ghosh W."/>
            <person name="Alam M."/>
            <person name="Roy C."/>
            <person name="Pyne P."/>
            <person name="George A."/>
            <person name="Chakraborty R."/>
            <person name="Majumder S."/>
            <person name="Agarwal A."/>
            <person name="Chakraborty S."/>
            <person name="Majumdar S."/>
            <person name="Gupta S.K."/>
        </authorList>
    </citation>
    <scope>NUCLEOTIDE SEQUENCE [LARGE SCALE GENOMIC DNA]</scope>
    <source>
        <strain evidence="2">WT001</strain>
    </source>
</reference>
<sequence>MRAAARIWARNIKEGWRTNLAGFNRLVVINHYKVSFSFRTASGEPDYNDSSQAFSSEAVFCGGRGCLCSGNLANMAFGLCL</sequence>
<accession>I3UA19</accession>
<evidence type="ECO:0000313" key="2">
    <source>
        <dbReference type="Proteomes" id="UP000005267"/>
    </source>
</evidence>